<dbReference type="Proteomes" id="UP000297245">
    <property type="component" value="Unassembled WGS sequence"/>
</dbReference>
<name>A0A4S8KMY4_DENBC</name>
<accession>A0A4S8KMY4</accession>
<feature type="coiled-coil region" evidence="1">
    <location>
        <begin position="76"/>
        <end position="145"/>
    </location>
</feature>
<keyword evidence="1" id="KW-0175">Coiled coil</keyword>
<evidence type="ECO:0000313" key="3">
    <source>
        <dbReference type="EMBL" id="THU76952.1"/>
    </source>
</evidence>
<evidence type="ECO:0000313" key="4">
    <source>
        <dbReference type="Proteomes" id="UP000297245"/>
    </source>
</evidence>
<proteinExistence type="predicted"/>
<evidence type="ECO:0000256" key="2">
    <source>
        <dbReference type="SAM" id="MobiDB-lite"/>
    </source>
</evidence>
<keyword evidence="4" id="KW-1185">Reference proteome</keyword>
<organism evidence="3 4">
    <name type="scientific">Dendrothele bispora (strain CBS 962.96)</name>
    <dbReference type="NCBI Taxonomy" id="1314807"/>
    <lineage>
        <taxon>Eukaryota</taxon>
        <taxon>Fungi</taxon>
        <taxon>Dikarya</taxon>
        <taxon>Basidiomycota</taxon>
        <taxon>Agaricomycotina</taxon>
        <taxon>Agaricomycetes</taxon>
        <taxon>Agaricomycetidae</taxon>
        <taxon>Agaricales</taxon>
        <taxon>Agaricales incertae sedis</taxon>
        <taxon>Dendrothele</taxon>
    </lineage>
</organism>
<feature type="region of interest" description="Disordered" evidence="2">
    <location>
        <begin position="49"/>
        <end position="74"/>
    </location>
</feature>
<protein>
    <submittedName>
        <fullName evidence="3">Uncharacterized protein</fullName>
    </submittedName>
</protein>
<reference evidence="3 4" key="1">
    <citation type="journal article" date="2019" name="Nat. Ecol. Evol.">
        <title>Megaphylogeny resolves global patterns of mushroom evolution.</title>
        <authorList>
            <person name="Varga T."/>
            <person name="Krizsan K."/>
            <person name="Foldi C."/>
            <person name="Dima B."/>
            <person name="Sanchez-Garcia M."/>
            <person name="Sanchez-Ramirez S."/>
            <person name="Szollosi G.J."/>
            <person name="Szarkandi J.G."/>
            <person name="Papp V."/>
            <person name="Albert L."/>
            <person name="Andreopoulos W."/>
            <person name="Angelini C."/>
            <person name="Antonin V."/>
            <person name="Barry K.W."/>
            <person name="Bougher N.L."/>
            <person name="Buchanan P."/>
            <person name="Buyck B."/>
            <person name="Bense V."/>
            <person name="Catcheside P."/>
            <person name="Chovatia M."/>
            <person name="Cooper J."/>
            <person name="Damon W."/>
            <person name="Desjardin D."/>
            <person name="Finy P."/>
            <person name="Geml J."/>
            <person name="Haridas S."/>
            <person name="Hughes K."/>
            <person name="Justo A."/>
            <person name="Karasinski D."/>
            <person name="Kautmanova I."/>
            <person name="Kiss B."/>
            <person name="Kocsube S."/>
            <person name="Kotiranta H."/>
            <person name="LaButti K.M."/>
            <person name="Lechner B.E."/>
            <person name="Liimatainen K."/>
            <person name="Lipzen A."/>
            <person name="Lukacs Z."/>
            <person name="Mihaltcheva S."/>
            <person name="Morgado L.N."/>
            <person name="Niskanen T."/>
            <person name="Noordeloos M.E."/>
            <person name="Ohm R.A."/>
            <person name="Ortiz-Santana B."/>
            <person name="Ovrebo C."/>
            <person name="Racz N."/>
            <person name="Riley R."/>
            <person name="Savchenko A."/>
            <person name="Shiryaev A."/>
            <person name="Soop K."/>
            <person name="Spirin V."/>
            <person name="Szebenyi C."/>
            <person name="Tomsovsky M."/>
            <person name="Tulloss R.E."/>
            <person name="Uehling J."/>
            <person name="Grigoriev I.V."/>
            <person name="Vagvolgyi C."/>
            <person name="Papp T."/>
            <person name="Martin F.M."/>
            <person name="Miettinen O."/>
            <person name="Hibbett D.S."/>
            <person name="Nagy L.G."/>
        </authorList>
    </citation>
    <scope>NUCLEOTIDE SEQUENCE [LARGE SCALE GENOMIC DNA]</scope>
    <source>
        <strain evidence="3 4">CBS 962.96</strain>
    </source>
</reference>
<gene>
    <name evidence="3" type="ORF">K435DRAFT_812911</name>
</gene>
<dbReference type="AlphaFoldDB" id="A0A4S8KMY4"/>
<evidence type="ECO:0000256" key="1">
    <source>
        <dbReference type="SAM" id="Coils"/>
    </source>
</evidence>
<dbReference type="EMBL" id="ML180630">
    <property type="protein sequence ID" value="THU76952.1"/>
    <property type="molecule type" value="Genomic_DNA"/>
</dbReference>
<sequence>MNPQTSPNQPSYNALKTLIKQHVIEGVDYSKPLIGVWDSPEDEITAVGTEKKARRRPRRYASLVRAPPPDTPNTAVVKLKEENAKLNKRLKRSQEKCHVFGLHLRAAAAFREAADLKTKVANVEAAEARREVERLKREIERLEAMNNLAN</sequence>